<feature type="binding site" evidence="7">
    <location>
        <position position="228"/>
    </location>
    <ligand>
        <name>Mg(2+)</name>
        <dbReference type="ChEBI" id="CHEBI:18420"/>
        <label>1</label>
    </ligand>
</feature>
<feature type="binding site" evidence="7">
    <location>
        <position position="226"/>
    </location>
    <ligand>
        <name>Mg(2+)</name>
        <dbReference type="ChEBI" id="CHEBI:18420"/>
        <label>1</label>
    </ligand>
</feature>
<evidence type="ECO:0000256" key="6">
    <source>
        <dbReference type="PIRSR" id="PIRSR604808-1"/>
    </source>
</evidence>
<feature type="active site" description="Proton donor/acceptor" evidence="6">
    <location>
        <position position="226"/>
    </location>
</feature>
<name>A0AAD5L8I0_PYTIN</name>
<keyword evidence="9" id="KW-0234">DNA repair</keyword>
<dbReference type="PROSITE" id="PS00727">
    <property type="entry name" value="AP_NUCLEASE_F1_2"/>
    <property type="match status" value="1"/>
</dbReference>
<dbReference type="NCBIfam" id="TIGR00633">
    <property type="entry name" value="xth"/>
    <property type="match status" value="1"/>
</dbReference>
<dbReference type="GO" id="GO:0003677">
    <property type="term" value="F:DNA binding"/>
    <property type="evidence" value="ECO:0007669"/>
    <property type="project" value="InterPro"/>
</dbReference>
<dbReference type="SUPFAM" id="SSF56219">
    <property type="entry name" value="DNase I-like"/>
    <property type="match status" value="1"/>
</dbReference>
<dbReference type="CDD" id="cd09087">
    <property type="entry name" value="Ape1-like_AP-endo"/>
    <property type="match status" value="1"/>
</dbReference>
<evidence type="ECO:0000313" key="13">
    <source>
        <dbReference type="Proteomes" id="UP001209570"/>
    </source>
</evidence>
<sequence length="335" mass="38086">MPPPPTTTTRSRRRKKRKRPPVTTKKGKKKNAGDGNWSRPARVEALADDIKDKIAAFPKFDGVASRSPDAECKIVAWNVNGLRALLKKDDSIHFRAYAAQEDADVLCLSEIKIDRNEVEKLEDVLPQYEHQFWSSAAKKGYSGTAIFSKIKPLSVKDEIIVEGDAPEDEGRFLALEFATFWLVHTYVPNAGQKLDRLSYRTEKWDKAMLRMLKDLEASKPVVWCGDLNVAHQEIDIHDPKGNRNKSPGFTDAERDSFGEILASGFVDTFRHLHPEQQQYTYWSYRFNARAKNKGWRLDYFVVSQSLLARVHQSFVRDAITGSDHVPIGLELRGAT</sequence>
<feature type="region of interest" description="Disordered" evidence="10">
    <location>
        <begin position="1"/>
        <end position="41"/>
    </location>
</feature>
<feature type="binding site" evidence="7">
    <location>
        <position position="324"/>
    </location>
    <ligand>
        <name>Mg(2+)</name>
        <dbReference type="ChEBI" id="CHEBI:18420"/>
        <label>1</label>
    </ligand>
</feature>
<keyword evidence="9" id="KW-0227">DNA damage</keyword>
<dbReference type="InterPro" id="IPR004808">
    <property type="entry name" value="AP_endonuc_1"/>
</dbReference>
<dbReference type="InterPro" id="IPR005135">
    <property type="entry name" value="Endo/exonuclease/phosphatase"/>
</dbReference>
<organism evidence="12 13">
    <name type="scientific">Pythium insidiosum</name>
    <name type="common">Pythiosis disease agent</name>
    <dbReference type="NCBI Taxonomy" id="114742"/>
    <lineage>
        <taxon>Eukaryota</taxon>
        <taxon>Sar</taxon>
        <taxon>Stramenopiles</taxon>
        <taxon>Oomycota</taxon>
        <taxon>Peronosporomycetes</taxon>
        <taxon>Pythiales</taxon>
        <taxon>Pythiaceae</taxon>
        <taxon>Pythium</taxon>
    </lineage>
</organism>
<feature type="site" description="Interaction with DNA substrate" evidence="8">
    <location>
        <position position="324"/>
    </location>
</feature>
<feature type="domain" description="Endonuclease/exonuclease/phosphatase" evidence="11">
    <location>
        <begin position="76"/>
        <end position="324"/>
    </location>
</feature>
<dbReference type="PANTHER" id="PTHR22748">
    <property type="entry name" value="AP ENDONUCLEASE"/>
    <property type="match status" value="1"/>
</dbReference>
<feature type="site" description="Transition state stabilizer" evidence="8">
    <location>
        <position position="228"/>
    </location>
</feature>
<evidence type="ECO:0000256" key="7">
    <source>
        <dbReference type="PIRSR" id="PIRSR604808-2"/>
    </source>
</evidence>
<evidence type="ECO:0000256" key="5">
    <source>
        <dbReference type="ARBA" id="ARBA00022842"/>
    </source>
</evidence>
<feature type="binding site" evidence="7">
    <location>
        <position position="110"/>
    </location>
    <ligand>
        <name>Mg(2+)</name>
        <dbReference type="ChEBI" id="CHEBI:18420"/>
        <label>1</label>
    </ligand>
</feature>
<dbReference type="GO" id="GO:0003906">
    <property type="term" value="F:DNA-(apurinic or apyrimidinic site) endonuclease activity"/>
    <property type="evidence" value="ECO:0007669"/>
    <property type="project" value="TreeGrafter"/>
</dbReference>
<keyword evidence="4" id="KW-0378">Hydrolase</keyword>
<dbReference type="AlphaFoldDB" id="A0AAD5L8I0"/>
<proteinExistence type="inferred from homology"/>
<dbReference type="Proteomes" id="UP001209570">
    <property type="component" value="Unassembled WGS sequence"/>
</dbReference>
<dbReference type="Gene3D" id="3.60.10.10">
    <property type="entry name" value="Endonuclease/exonuclease/phosphatase"/>
    <property type="match status" value="1"/>
</dbReference>
<evidence type="ECO:0000256" key="1">
    <source>
        <dbReference type="ARBA" id="ARBA00001936"/>
    </source>
</evidence>
<feature type="active site" description="Proton acceptor" evidence="6">
    <location>
        <position position="324"/>
    </location>
</feature>
<dbReference type="EMBL" id="JAKCXM010000822">
    <property type="protein sequence ID" value="KAJ0391818.1"/>
    <property type="molecule type" value="Genomic_DNA"/>
</dbReference>
<comment type="similarity">
    <text evidence="2 9">Belongs to the DNA repair enzymes AP/ExoA family.</text>
</comment>
<evidence type="ECO:0000256" key="2">
    <source>
        <dbReference type="ARBA" id="ARBA00007092"/>
    </source>
</evidence>
<dbReference type="InterPro" id="IPR036691">
    <property type="entry name" value="Endo/exonu/phosph_ase_sf"/>
</dbReference>
<dbReference type="PROSITE" id="PS00728">
    <property type="entry name" value="AP_NUCLEASE_F1_3"/>
    <property type="match status" value="1"/>
</dbReference>
<dbReference type="GO" id="GO:0006284">
    <property type="term" value="P:base-excision repair"/>
    <property type="evidence" value="ECO:0007669"/>
    <property type="project" value="TreeGrafter"/>
</dbReference>
<keyword evidence="7" id="KW-0464">Manganese</keyword>
<evidence type="ECO:0000256" key="9">
    <source>
        <dbReference type="RuleBase" id="RU362131"/>
    </source>
</evidence>
<feature type="site" description="Important for catalytic activity" evidence="8">
    <location>
        <position position="298"/>
    </location>
</feature>
<comment type="caution">
    <text evidence="12">The sequence shown here is derived from an EMBL/GenBank/DDBJ whole genome shotgun (WGS) entry which is preliminary data.</text>
</comment>
<keyword evidence="3 7" id="KW-0479">Metal-binding</keyword>
<dbReference type="EC" id="3.1.21.-" evidence="9"/>
<evidence type="ECO:0000313" key="12">
    <source>
        <dbReference type="EMBL" id="KAJ0391818.1"/>
    </source>
</evidence>
<dbReference type="GO" id="GO:0008311">
    <property type="term" value="F:double-stranded DNA 3'-5' DNA exonuclease activity"/>
    <property type="evidence" value="ECO:0007669"/>
    <property type="project" value="UniProtKB-EC"/>
</dbReference>
<keyword evidence="13" id="KW-1185">Reference proteome</keyword>
<comment type="cofactor">
    <cofactor evidence="1">
        <name>Mn(2+)</name>
        <dbReference type="ChEBI" id="CHEBI:29035"/>
    </cofactor>
</comment>
<reference evidence="12" key="1">
    <citation type="submission" date="2021-12" db="EMBL/GenBank/DDBJ databases">
        <title>Prjna785345.</title>
        <authorList>
            <person name="Rujirawat T."/>
            <person name="Krajaejun T."/>
        </authorList>
    </citation>
    <scope>NUCLEOTIDE SEQUENCE</scope>
    <source>
        <strain evidence="12">Pi057C3</strain>
    </source>
</reference>
<feature type="binding site" evidence="7">
    <location>
        <position position="323"/>
    </location>
    <ligand>
        <name>Mg(2+)</name>
        <dbReference type="ChEBI" id="CHEBI:18420"/>
        <label>1</label>
    </ligand>
</feature>
<gene>
    <name evidence="12" type="ORF">P43SY_005417</name>
</gene>
<comment type="cofactor">
    <cofactor evidence="7 9">
        <name>Mg(2+)</name>
        <dbReference type="ChEBI" id="CHEBI:18420"/>
    </cofactor>
    <cofactor evidence="7 9">
        <name>Mn(2+)</name>
        <dbReference type="ChEBI" id="CHEBI:29035"/>
    </cofactor>
    <text evidence="7 9">Probably binds two magnesium or manganese ions per subunit.</text>
</comment>
<evidence type="ECO:0000256" key="8">
    <source>
        <dbReference type="PIRSR" id="PIRSR604808-3"/>
    </source>
</evidence>
<dbReference type="EC" id="3.1.11.2" evidence="9"/>
<dbReference type="GO" id="GO:0005634">
    <property type="term" value="C:nucleus"/>
    <property type="evidence" value="ECO:0007669"/>
    <property type="project" value="TreeGrafter"/>
</dbReference>
<evidence type="ECO:0000256" key="10">
    <source>
        <dbReference type="SAM" id="MobiDB-lite"/>
    </source>
</evidence>
<feature type="compositionally biased region" description="Basic residues" evidence="10">
    <location>
        <begin position="10"/>
        <end position="30"/>
    </location>
</feature>
<evidence type="ECO:0000256" key="3">
    <source>
        <dbReference type="ARBA" id="ARBA00022723"/>
    </source>
</evidence>
<evidence type="ECO:0000259" key="11">
    <source>
        <dbReference type="Pfam" id="PF03372"/>
    </source>
</evidence>
<dbReference type="GO" id="GO:0008081">
    <property type="term" value="F:phosphoric diester hydrolase activity"/>
    <property type="evidence" value="ECO:0007669"/>
    <property type="project" value="TreeGrafter"/>
</dbReference>
<dbReference type="NCBIfam" id="TIGR00195">
    <property type="entry name" value="exoDNase_III"/>
    <property type="match status" value="1"/>
</dbReference>
<accession>A0AAD5L8I0</accession>
<dbReference type="PANTHER" id="PTHR22748:SF6">
    <property type="entry name" value="DNA-(APURINIC OR APYRIMIDINIC SITE) ENDONUCLEASE"/>
    <property type="match status" value="1"/>
</dbReference>
<dbReference type="GO" id="GO:0046872">
    <property type="term" value="F:metal ion binding"/>
    <property type="evidence" value="ECO:0007669"/>
    <property type="project" value="UniProtKB-KW"/>
</dbReference>
<dbReference type="PROSITE" id="PS51435">
    <property type="entry name" value="AP_NUCLEASE_F1_4"/>
    <property type="match status" value="1"/>
</dbReference>
<feature type="binding site" evidence="7">
    <location>
        <position position="78"/>
    </location>
    <ligand>
        <name>Mg(2+)</name>
        <dbReference type="ChEBI" id="CHEBI:18420"/>
        <label>1</label>
    </ligand>
</feature>
<evidence type="ECO:0000256" key="4">
    <source>
        <dbReference type="ARBA" id="ARBA00022801"/>
    </source>
</evidence>
<dbReference type="InterPro" id="IPR020848">
    <property type="entry name" value="AP_endonuclease_F1_CS"/>
</dbReference>
<feature type="active site" evidence="6">
    <location>
        <position position="186"/>
    </location>
</feature>
<keyword evidence="5 7" id="KW-0460">Magnesium</keyword>
<protein>
    <recommendedName>
        <fullName evidence="9">DNA repair nuclease/redox regulator APEX1</fullName>
        <shortName evidence="9">APEN</shortName>
        <shortName evidence="9">REF-1</shortName>
        <ecNumber evidence="9">3.1.11.2</ecNumber>
        <ecNumber evidence="9">3.1.21.-</ecNumber>
    </recommendedName>
    <alternativeName>
        <fullName evidence="9">APEX nuclease</fullName>
    </alternativeName>
    <alternativeName>
        <fullName evidence="9">Apurinic-apyrimidinic endonuclease 1</fullName>
    </alternativeName>
    <alternativeName>
        <fullName evidence="9">Redox factor-1</fullName>
    </alternativeName>
    <component>
        <recommendedName>
            <fullName evidence="9">DNA repair nuclease/redox regulator APEX1, mitochondrial</fullName>
        </recommendedName>
    </component>
</protein>
<dbReference type="Pfam" id="PF03372">
    <property type="entry name" value="Exo_endo_phos"/>
    <property type="match status" value="1"/>
</dbReference>